<proteinExistence type="predicted"/>
<keyword evidence="2" id="KW-1185">Reference proteome</keyword>
<dbReference type="EMBL" id="VOKX01000009">
    <property type="protein sequence ID" value="KAB7850150.1"/>
    <property type="molecule type" value="Genomic_DNA"/>
</dbReference>
<gene>
    <name evidence="1" type="ORF">FRZ00_06005</name>
</gene>
<organism evidence="1 2">
    <name type="scientific">Streptomyces mobaraensis</name>
    <name type="common">Streptoverticillium mobaraense</name>
    <dbReference type="NCBI Taxonomy" id="35621"/>
    <lineage>
        <taxon>Bacteria</taxon>
        <taxon>Bacillati</taxon>
        <taxon>Actinomycetota</taxon>
        <taxon>Actinomycetes</taxon>
        <taxon>Kitasatosporales</taxon>
        <taxon>Streptomycetaceae</taxon>
        <taxon>Streptomyces</taxon>
    </lineage>
</organism>
<evidence type="ECO:0000313" key="1">
    <source>
        <dbReference type="EMBL" id="KAB7850150.1"/>
    </source>
</evidence>
<dbReference type="Proteomes" id="UP000327000">
    <property type="component" value="Unassembled WGS sequence"/>
</dbReference>
<accession>A0A5N5WDZ6</accession>
<evidence type="ECO:0000313" key="2">
    <source>
        <dbReference type="Proteomes" id="UP000327000"/>
    </source>
</evidence>
<name>A0A5N5WDZ6_STRMB</name>
<sequence>MWAIFSRDGALLVAFRDDCGRYNPAEMADRTLAAEFADSPGAFVAEACREHEKPLGNCGPCDERINCPSCRWPVAICPAHR</sequence>
<comment type="caution">
    <text evidence="1">The sequence shown here is derived from an EMBL/GenBank/DDBJ whole genome shotgun (WGS) entry which is preliminary data.</text>
</comment>
<dbReference type="AlphaFoldDB" id="A0A5N5WDZ6"/>
<dbReference type="RefSeq" id="WP_152262689.1">
    <property type="nucleotide sequence ID" value="NZ_VOKX01000009.1"/>
</dbReference>
<reference evidence="1 2" key="1">
    <citation type="journal article" date="2019" name="Microb. Cell Fact.">
        <title>Exploring novel herbicidin analogues by transcriptional regulator overexpression and MS/MS molecular networking.</title>
        <authorList>
            <person name="Shi Y."/>
            <person name="Gu R."/>
            <person name="Li Y."/>
            <person name="Wang X."/>
            <person name="Ren W."/>
            <person name="Li X."/>
            <person name="Wang L."/>
            <person name="Xie Y."/>
            <person name="Hong B."/>
        </authorList>
    </citation>
    <scope>NUCLEOTIDE SEQUENCE [LARGE SCALE GENOMIC DNA]</scope>
    <source>
        <strain evidence="1 2">US-43</strain>
    </source>
</reference>
<protein>
    <submittedName>
        <fullName evidence="1">Uncharacterized protein</fullName>
    </submittedName>
</protein>